<protein>
    <submittedName>
        <fullName evidence="2">Uncharacterized protein</fullName>
    </submittedName>
</protein>
<keyword evidence="1" id="KW-1133">Transmembrane helix</keyword>
<dbReference type="AlphaFoldDB" id="A0A6B0TZW7"/>
<accession>A0A6B0TZW7</accession>
<name>A0A6B0TZW7_IXORI</name>
<evidence type="ECO:0000256" key="1">
    <source>
        <dbReference type="SAM" id="Phobius"/>
    </source>
</evidence>
<keyword evidence="1" id="KW-0812">Transmembrane</keyword>
<feature type="transmembrane region" description="Helical" evidence="1">
    <location>
        <begin position="47"/>
        <end position="69"/>
    </location>
</feature>
<organism evidence="2">
    <name type="scientific">Ixodes ricinus</name>
    <name type="common">Common tick</name>
    <name type="synonym">Acarus ricinus</name>
    <dbReference type="NCBI Taxonomy" id="34613"/>
    <lineage>
        <taxon>Eukaryota</taxon>
        <taxon>Metazoa</taxon>
        <taxon>Ecdysozoa</taxon>
        <taxon>Arthropoda</taxon>
        <taxon>Chelicerata</taxon>
        <taxon>Arachnida</taxon>
        <taxon>Acari</taxon>
        <taxon>Parasitiformes</taxon>
        <taxon>Ixodida</taxon>
        <taxon>Ixodoidea</taxon>
        <taxon>Ixodidae</taxon>
        <taxon>Ixodinae</taxon>
        <taxon>Ixodes</taxon>
    </lineage>
</organism>
<proteinExistence type="predicted"/>
<sequence>MAAGAWCLHISVFLFLSFHKFRCRRLRPYYPRPVLALFLYFGLRLRVFRFLFFVLVRATLCLAPVLSTFHSPQSRRRQSSKNTPGQV</sequence>
<reference evidence="2" key="1">
    <citation type="submission" date="2019-12" db="EMBL/GenBank/DDBJ databases">
        <title>An insight into the sialome of adult female Ixodes ricinus ticks feeding for 6 days.</title>
        <authorList>
            <person name="Perner J."/>
            <person name="Ribeiro J.M.C."/>
        </authorList>
    </citation>
    <scope>NUCLEOTIDE SEQUENCE</scope>
    <source>
        <strain evidence="2">Semi-engorged</strain>
        <tissue evidence="2">Salivary glands</tissue>
    </source>
</reference>
<dbReference type="EMBL" id="GIFC01003696">
    <property type="protein sequence ID" value="MXU85779.1"/>
    <property type="molecule type" value="Transcribed_RNA"/>
</dbReference>
<keyword evidence="1" id="KW-0472">Membrane</keyword>
<evidence type="ECO:0000313" key="2">
    <source>
        <dbReference type="EMBL" id="MXU85779.1"/>
    </source>
</evidence>